<keyword evidence="6 8" id="KW-1133">Transmembrane helix</keyword>
<feature type="transmembrane region" description="Helical" evidence="8">
    <location>
        <begin position="257"/>
        <end position="285"/>
    </location>
</feature>
<keyword evidence="5 8" id="KW-0812">Transmembrane</keyword>
<dbReference type="Proteomes" id="UP000642819">
    <property type="component" value="Unassembled WGS sequence"/>
</dbReference>
<evidence type="ECO:0008006" key="11">
    <source>
        <dbReference type="Google" id="ProtNLM"/>
    </source>
</evidence>
<organism evidence="9 10">
    <name type="scientific">Zhihengliuella salsuginis</name>
    <dbReference type="NCBI Taxonomy" id="578222"/>
    <lineage>
        <taxon>Bacteria</taxon>
        <taxon>Bacillati</taxon>
        <taxon>Actinomycetota</taxon>
        <taxon>Actinomycetes</taxon>
        <taxon>Micrococcales</taxon>
        <taxon>Micrococcaceae</taxon>
        <taxon>Zhihengliuella</taxon>
    </lineage>
</organism>
<feature type="transmembrane region" description="Helical" evidence="8">
    <location>
        <begin position="291"/>
        <end position="320"/>
    </location>
</feature>
<feature type="transmembrane region" description="Helical" evidence="8">
    <location>
        <begin position="356"/>
        <end position="374"/>
    </location>
</feature>
<comment type="similarity">
    <text evidence="2">Belongs to the autoinducer-2 exporter (AI-2E) (TC 2.A.86) family.</text>
</comment>
<comment type="subcellular location">
    <subcellularLocation>
        <location evidence="1">Cell membrane</location>
        <topology evidence="1">Multi-pass membrane protein</topology>
    </subcellularLocation>
</comment>
<evidence type="ECO:0000313" key="9">
    <source>
        <dbReference type="EMBL" id="GHD02252.1"/>
    </source>
</evidence>
<evidence type="ECO:0000256" key="7">
    <source>
        <dbReference type="ARBA" id="ARBA00023136"/>
    </source>
</evidence>
<dbReference type="PANTHER" id="PTHR21716:SF53">
    <property type="entry name" value="PERMEASE PERM-RELATED"/>
    <property type="match status" value="1"/>
</dbReference>
<sequence>MSFGLFRRRRMEADTRPGIDRPERKQAAGRVVGMWGDFLGITATRSAQLLLVLAVILVAAMGFRQVSLAVLPLLIALILACALWPLVRLFRKIMSPLLAAWSVFVTAIAVLGGIGWGLVVSVINEWPRLVQQAVEGFGQVQGMLQHVSEDLPFNLSQDEVNKAVDDAVNSVADFLTSSQFGAGAISGISAAGSFVAGTILLLVILFFFLKDGDRIWEFFLSWVPERHLPRWRASGAETVDTFGGYIRGTAIIAAVDALGIGIALAILGVPLALPLAVIVFLASFIPMVGATIAGVLATLVALVANGWIIALVVLGVVILVNQLEGNFLQPIVMARALSLHALVILLALTMGTVVGGLVGAVLAVPLTAAVWAVVKVWTGRSDRETDEEPARAE</sequence>
<dbReference type="RefSeq" id="WP_189348772.1">
    <property type="nucleotide sequence ID" value="NZ_BMXK01000003.1"/>
</dbReference>
<evidence type="ECO:0000256" key="5">
    <source>
        <dbReference type="ARBA" id="ARBA00022692"/>
    </source>
</evidence>
<feature type="transmembrane region" description="Helical" evidence="8">
    <location>
        <begin position="47"/>
        <end position="63"/>
    </location>
</feature>
<evidence type="ECO:0000256" key="1">
    <source>
        <dbReference type="ARBA" id="ARBA00004651"/>
    </source>
</evidence>
<evidence type="ECO:0000313" key="10">
    <source>
        <dbReference type="Proteomes" id="UP000642819"/>
    </source>
</evidence>
<keyword evidence="3" id="KW-0813">Transport</keyword>
<feature type="transmembrane region" description="Helical" evidence="8">
    <location>
        <begin position="69"/>
        <end position="90"/>
    </location>
</feature>
<dbReference type="InterPro" id="IPR002549">
    <property type="entry name" value="AI-2E-like"/>
</dbReference>
<gene>
    <name evidence="9" type="ORF">GCM10008096_07160</name>
</gene>
<keyword evidence="4" id="KW-1003">Cell membrane</keyword>
<evidence type="ECO:0000256" key="3">
    <source>
        <dbReference type="ARBA" id="ARBA00022448"/>
    </source>
</evidence>
<dbReference type="Pfam" id="PF01594">
    <property type="entry name" value="AI-2E_transport"/>
    <property type="match status" value="1"/>
</dbReference>
<evidence type="ECO:0000256" key="2">
    <source>
        <dbReference type="ARBA" id="ARBA00009773"/>
    </source>
</evidence>
<keyword evidence="7 8" id="KW-0472">Membrane</keyword>
<proteinExistence type="inferred from homology"/>
<evidence type="ECO:0000256" key="8">
    <source>
        <dbReference type="SAM" id="Phobius"/>
    </source>
</evidence>
<protein>
    <recommendedName>
        <fullName evidence="11">AI-2E family transporter</fullName>
    </recommendedName>
</protein>
<feature type="transmembrane region" description="Helical" evidence="8">
    <location>
        <begin position="97"/>
        <end position="119"/>
    </location>
</feature>
<dbReference type="PANTHER" id="PTHR21716">
    <property type="entry name" value="TRANSMEMBRANE PROTEIN"/>
    <property type="match status" value="1"/>
</dbReference>
<reference evidence="10" key="1">
    <citation type="journal article" date="2019" name="Int. J. Syst. Evol. Microbiol.">
        <title>The Global Catalogue of Microorganisms (GCM) 10K type strain sequencing project: providing services to taxonomists for standard genome sequencing and annotation.</title>
        <authorList>
            <consortium name="The Broad Institute Genomics Platform"/>
            <consortium name="The Broad Institute Genome Sequencing Center for Infectious Disease"/>
            <person name="Wu L."/>
            <person name="Ma J."/>
        </authorList>
    </citation>
    <scope>NUCLEOTIDE SEQUENCE [LARGE SCALE GENOMIC DNA]</scope>
    <source>
        <strain evidence="10">KCTC 19466</strain>
    </source>
</reference>
<name>A0ABQ3GEN7_9MICC</name>
<comment type="caution">
    <text evidence="9">The sequence shown here is derived from an EMBL/GenBank/DDBJ whole genome shotgun (WGS) entry which is preliminary data.</text>
</comment>
<evidence type="ECO:0000256" key="6">
    <source>
        <dbReference type="ARBA" id="ARBA00022989"/>
    </source>
</evidence>
<keyword evidence="10" id="KW-1185">Reference proteome</keyword>
<dbReference type="EMBL" id="BMXK01000003">
    <property type="protein sequence ID" value="GHD02252.1"/>
    <property type="molecule type" value="Genomic_DNA"/>
</dbReference>
<accession>A0ABQ3GEN7</accession>
<feature type="transmembrane region" description="Helical" evidence="8">
    <location>
        <begin position="184"/>
        <end position="209"/>
    </location>
</feature>
<evidence type="ECO:0000256" key="4">
    <source>
        <dbReference type="ARBA" id="ARBA00022475"/>
    </source>
</evidence>